<dbReference type="AlphaFoldDB" id="A0A1B9HYI8"/>
<dbReference type="Proteomes" id="UP000094020">
    <property type="component" value="Chromosome 11"/>
</dbReference>
<reference evidence="2" key="2">
    <citation type="submission" date="2013-07" db="EMBL/GenBank/DDBJ databases">
        <authorList>
            <consortium name="The Broad Institute Genome Sequencing Platform"/>
            <person name="Cuomo C."/>
            <person name="Litvintseva A."/>
            <person name="Chen Y."/>
            <person name="Heitman J."/>
            <person name="Sun S."/>
            <person name="Springer D."/>
            <person name="Dromer F."/>
            <person name="Young S.K."/>
            <person name="Zeng Q."/>
            <person name="Gargeya S."/>
            <person name="Fitzgerald M."/>
            <person name="Abouelleil A."/>
            <person name="Alvarado L."/>
            <person name="Berlin A.M."/>
            <person name="Chapman S.B."/>
            <person name="Dewar J."/>
            <person name="Goldberg J."/>
            <person name="Griggs A."/>
            <person name="Gujja S."/>
            <person name="Hansen M."/>
            <person name="Howarth C."/>
            <person name="Imamovic A."/>
            <person name="Larimer J."/>
            <person name="McCowan C."/>
            <person name="Murphy C."/>
            <person name="Pearson M."/>
            <person name="Priest M."/>
            <person name="Roberts A."/>
            <person name="Saif S."/>
            <person name="Shea T."/>
            <person name="Sykes S."/>
            <person name="Wortman J."/>
            <person name="Nusbaum C."/>
            <person name="Birren B."/>
        </authorList>
    </citation>
    <scope>NUCLEOTIDE SEQUENCE</scope>
    <source>
        <strain evidence="2">CBS 10737</strain>
    </source>
</reference>
<dbReference type="EMBL" id="KI894014">
    <property type="protein sequence ID" value="OCF48345.1"/>
    <property type="molecule type" value="Genomic_DNA"/>
</dbReference>
<evidence type="ECO:0000313" key="1">
    <source>
        <dbReference type="EMBL" id="OCF48345.1"/>
    </source>
</evidence>
<gene>
    <name evidence="1" type="ORF">I206_06213</name>
    <name evidence="2" type="ORF">I206_107880</name>
</gene>
<keyword evidence="3" id="KW-1185">Reference proteome</keyword>
<name>A0A1B9HYI8_9TREE</name>
<protein>
    <submittedName>
        <fullName evidence="1">Uncharacterized protein</fullName>
    </submittedName>
</protein>
<reference evidence="2" key="4">
    <citation type="submission" date="2024-02" db="EMBL/GenBank/DDBJ databases">
        <title>Comparative genomics of Cryptococcus and Kwoniella reveals pathogenesis evolution and contrasting modes of karyotype evolution via chromosome fusion or intercentromeric recombination.</title>
        <authorList>
            <person name="Coelho M.A."/>
            <person name="David-Palma M."/>
            <person name="Shea T."/>
            <person name="Bowers K."/>
            <person name="McGinley-Smith S."/>
            <person name="Mohammad A.W."/>
            <person name="Gnirke A."/>
            <person name="Yurkov A.M."/>
            <person name="Nowrousian M."/>
            <person name="Sun S."/>
            <person name="Cuomo C.A."/>
            <person name="Heitman J."/>
        </authorList>
    </citation>
    <scope>NUCLEOTIDE SEQUENCE</scope>
    <source>
        <strain evidence="2">CBS 10737</strain>
    </source>
</reference>
<evidence type="ECO:0000313" key="3">
    <source>
        <dbReference type="Proteomes" id="UP000094020"/>
    </source>
</evidence>
<dbReference type="GeneID" id="30174582"/>
<dbReference type="EMBL" id="CP144529">
    <property type="protein sequence ID" value="WWC73908.1"/>
    <property type="molecule type" value="Genomic_DNA"/>
</dbReference>
<sequence>MWMHLLNIKSLDEWCYRIFSKAGPVRIDFVTASKPILEDKVSSSSTTATTTTTLVHRVCLPRLVMGTLQDTPFPILQCLVELAQESQDMVASAIKFLEKKPGQEAKLLADKWRKLFTDYTRGYHSALIQTERPGEIHQPKPTATQAHISNIVHSSPPRIGTELLHSSMSPSRIERTLIEAINDTFSVVQQYIREKEEVFDKLLADTGMEVEVVAWRKIQEILSSP</sequence>
<dbReference type="KEGG" id="kpin:30174582"/>
<reference evidence="1" key="3">
    <citation type="submission" date="2016-07" db="EMBL/GenBank/DDBJ databases">
        <title>Evolution of pathogenesis and genome organization in the Tremellales.</title>
        <authorList>
            <person name="Cuomo C."/>
            <person name="Litvintseva A."/>
            <person name="Heitman J."/>
            <person name="Chen Y."/>
            <person name="Sun S."/>
            <person name="Springer D."/>
            <person name="Dromer F."/>
            <person name="Young S."/>
            <person name="Zeng Q."/>
            <person name="Chapman S."/>
            <person name="Gujja S."/>
            <person name="Saif S."/>
            <person name="Birren B."/>
        </authorList>
    </citation>
    <scope>NUCLEOTIDE SEQUENCE</scope>
    <source>
        <strain evidence="1">CBS 10737</strain>
    </source>
</reference>
<organism evidence="1">
    <name type="scientific">Kwoniella pini CBS 10737</name>
    <dbReference type="NCBI Taxonomy" id="1296096"/>
    <lineage>
        <taxon>Eukaryota</taxon>
        <taxon>Fungi</taxon>
        <taxon>Dikarya</taxon>
        <taxon>Basidiomycota</taxon>
        <taxon>Agaricomycotina</taxon>
        <taxon>Tremellomycetes</taxon>
        <taxon>Tremellales</taxon>
        <taxon>Cryptococcaceae</taxon>
        <taxon>Kwoniella</taxon>
    </lineage>
</organism>
<proteinExistence type="predicted"/>
<evidence type="ECO:0000313" key="2">
    <source>
        <dbReference type="EMBL" id="WWC73908.1"/>
    </source>
</evidence>
<accession>A0A1B9HYI8</accession>
<reference evidence="1" key="1">
    <citation type="submission" date="2013-07" db="EMBL/GenBank/DDBJ databases">
        <title>The Genome Sequence of Cryptococcus pinus CBS10737.</title>
        <authorList>
            <consortium name="The Broad Institute Genome Sequencing Platform"/>
            <person name="Cuomo C."/>
            <person name="Litvintseva A."/>
            <person name="Chen Y."/>
            <person name="Heitman J."/>
            <person name="Sun S."/>
            <person name="Springer D."/>
            <person name="Dromer F."/>
            <person name="Young S.K."/>
            <person name="Zeng Q."/>
            <person name="Gargeya S."/>
            <person name="Fitzgerald M."/>
            <person name="Abouelleil A."/>
            <person name="Alvarado L."/>
            <person name="Berlin A.M."/>
            <person name="Chapman S.B."/>
            <person name="Dewar J."/>
            <person name="Goldberg J."/>
            <person name="Griggs A."/>
            <person name="Gujja S."/>
            <person name="Hansen M."/>
            <person name="Howarth C."/>
            <person name="Imamovic A."/>
            <person name="Larimer J."/>
            <person name="McCowan C."/>
            <person name="Murphy C."/>
            <person name="Pearson M."/>
            <person name="Priest M."/>
            <person name="Roberts A."/>
            <person name="Saif S."/>
            <person name="Shea T."/>
            <person name="Sykes S."/>
            <person name="Wortman J."/>
            <person name="Nusbaum C."/>
            <person name="Birren B."/>
        </authorList>
    </citation>
    <scope>NUCLEOTIDE SEQUENCE [LARGE SCALE GENOMIC DNA]</scope>
    <source>
        <strain evidence="1">CBS 10737</strain>
    </source>
</reference>
<dbReference type="RefSeq" id="XP_019009564.1">
    <property type="nucleotide sequence ID" value="XM_019157924.1"/>
</dbReference>